<protein>
    <recommendedName>
        <fullName evidence="4">Cytochrome oxidase</fullName>
    </recommendedName>
</protein>
<dbReference type="RefSeq" id="WP_184999828.1">
    <property type="nucleotide sequence ID" value="NZ_AYKG01000026.1"/>
</dbReference>
<comment type="caution">
    <text evidence="2">The sequence shown here is derived from an EMBL/GenBank/DDBJ whole genome shotgun (WGS) entry which is preliminary data.</text>
</comment>
<evidence type="ECO:0000313" key="3">
    <source>
        <dbReference type="Proteomes" id="UP000285310"/>
    </source>
</evidence>
<keyword evidence="1" id="KW-0472">Membrane</keyword>
<evidence type="ECO:0000256" key="1">
    <source>
        <dbReference type="SAM" id="Phobius"/>
    </source>
</evidence>
<gene>
    <name evidence="2" type="ORF">SAJA_09260</name>
</gene>
<dbReference type="InParanoid" id="A0A423PPK8"/>
<keyword evidence="3" id="KW-1185">Reference proteome</keyword>
<evidence type="ECO:0008006" key="4">
    <source>
        <dbReference type="Google" id="ProtNLM"/>
    </source>
</evidence>
<sequence>MNALWIIFAIAVVIVAVWGFYVWYQNRRARESFKDIDYSKLNDLDEDGWDDK</sequence>
<keyword evidence="1" id="KW-1133">Transmembrane helix</keyword>
<dbReference type="Proteomes" id="UP000285310">
    <property type="component" value="Unassembled WGS sequence"/>
</dbReference>
<feature type="transmembrane region" description="Helical" evidence="1">
    <location>
        <begin position="6"/>
        <end position="24"/>
    </location>
</feature>
<organism evidence="2 3">
    <name type="scientific">Salinisphaera japonica YTM-1</name>
    <dbReference type="NCBI Taxonomy" id="1209778"/>
    <lineage>
        <taxon>Bacteria</taxon>
        <taxon>Pseudomonadati</taxon>
        <taxon>Pseudomonadota</taxon>
        <taxon>Gammaproteobacteria</taxon>
        <taxon>Salinisphaerales</taxon>
        <taxon>Salinisphaeraceae</taxon>
        <taxon>Salinisphaera</taxon>
    </lineage>
</organism>
<accession>A0A423PPK8</accession>
<dbReference type="AlphaFoldDB" id="A0A423PPK8"/>
<evidence type="ECO:0000313" key="2">
    <source>
        <dbReference type="EMBL" id="ROO27520.1"/>
    </source>
</evidence>
<reference evidence="2 3" key="1">
    <citation type="submission" date="2013-10" db="EMBL/GenBank/DDBJ databases">
        <title>Salinisphaera japonica YTM-1 Genome Sequencing.</title>
        <authorList>
            <person name="Lai Q."/>
            <person name="Li C."/>
            <person name="Shao Z."/>
        </authorList>
    </citation>
    <scope>NUCLEOTIDE SEQUENCE [LARGE SCALE GENOMIC DNA]</scope>
    <source>
        <strain evidence="2 3">YTM-1</strain>
    </source>
</reference>
<dbReference type="EMBL" id="AYKG01000026">
    <property type="protein sequence ID" value="ROO27520.1"/>
    <property type="molecule type" value="Genomic_DNA"/>
</dbReference>
<name>A0A423PPK8_9GAMM</name>
<keyword evidence="1" id="KW-0812">Transmembrane</keyword>
<proteinExistence type="predicted"/>